<dbReference type="SUPFAM" id="SSF56317">
    <property type="entry name" value="Carbon-nitrogen hydrolase"/>
    <property type="match status" value="1"/>
</dbReference>
<dbReference type="PANTHER" id="PTHR23088">
    <property type="entry name" value="NITRILASE-RELATED"/>
    <property type="match status" value="1"/>
</dbReference>
<accession>A0A0L0FTY0</accession>
<dbReference type="InterPro" id="IPR003010">
    <property type="entry name" value="C-N_Hydrolase"/>
</dbReference>
<proteinExistence type="predicted"/>
<evidence type="ECO:0000313" key="2">
    <source>
        <dbReference type="EMBL" id="KNC80036.1"/>
    </source>
</evidence>
<dbReference type="eggNOG" id="KOG0806">
    <property type="taxonomic scope" value="Eukaryota"/>
</dbReference>
<organism evidence="2 3">
    <name type="scientific">Sphaeroforma arctica JP610</name>
    <dbReference type="NCBI Taxonomy" id="667725"/>
    <lineage>
        <taxon>Eukaryota</taxon>
        <taxon>Ichthyosporea</taxon>
        <taxon>Ichthyophonida</taxon>
        <taxon>Sphaeroforma</taxon>
    </lineage>
</organism>
<dbReference type="OrthoDB" id="10250282at2759"/>
<dbReference type="Gene3D" id="3.60.110.10">
    <property type="entry name" value="Carbon-nitrogen hydrolase"/>
    <property type="match status" value="1"/>
</dbReference>
<name>A0A0L0FTY0_9EUKA</name>
<dbReference type="AlphaFoldDB" id="A0A0L0FTY0"/>
<gene>
    <name evidence="2" type="ORF">SARC_07582</name>
</gene>
<evidence type="ECO:0000313" key="3">
    <source>
        <dbReference type="Proteomes" id="UP000054560"/>
    </source>
</evidence>
<dbReference type="InterPro" id="IPR036526">
    <property type="entry name" value="C-N_Hydrolase_sf"/>
</dbReference>
<dbReference type="Proteomes" id="UP000054560">
    <property type="component" value="Unassembled WGS sequence"/>
</dbReference>
<dbReference type="PROSITE" id="PS01227">
    <property type="entry name" value="UPF0012"/>
    <property type="match status" value="1"/>
</dbReference>
<sequence length="172" mass="18969">YWKLFMVLTTTSPLSHDSLFSFGQESDTLSPGADFTTFDTDKCKVGVGICYDIRFPEMGHIYADQGCDLVVYPGAFNMTTGPAHWELLQRARAVDNQMYVAGVCGSRDENGPYVAYGHSTVVDPWGTVVATTEHDATIVYADIDPARVAEVRTSVPTTSQRRLDLYTRAKAL</sequence>
<dbReference type="STRING" id="667725.A0A0L0FTY0"/>
<dbReference type="InterPro" id="IPR001110">
    <property type="entry name" value="UPF0012_CS"/>
</dbReference>
<dbReference type="GeneID" id="25908086"/>
<reference evidence="2 3" key="1">
    <citation type="submission" date="2011-02" db="EMBL/GenBank/DDBJ databases">
        <title>The Genome Sequence of Sphaeroforma arctica JP610.</title>
        <authorList>
            <consortium name="The Broad Institute Genome Sequencing Platform"/>
            <person name="Russ C."/>
            <person name="Cuomo C."/>
            <person name="Young S.K."/>
            <person name="Zeng Q."/>
            <person name="Gargeya S."/>
            <person name="Alvarado L."/>
            <person name="Berlin A."/>
            <person name="Chapman S.B."/>
            <person name="Chen Z."/>
            <person name="Freedman E."/>
            <person name="Gellesch M."/>
            <person name="Goldberg J."/>
            <person name="Griggs A."/>
            <person name="Gujja S."/>
            <person name="Heilman E."/>
            <person name="Heiman D."/>
            <person name="Howarth C."/>
            <person name="Mehta T."/>
            <person name="Neiman D."/>
            <person name="Pearson M."/>
            <person name="Roberts A."/>
            <person name="Saif S."/>
            <person name="Shea T."/>
            <person name="Shenoy N."/>
            <person name="Sisk P."/>
            <person name="Stolte C."/>
            <person name="Sykes S."/>
            <person name="White J."/>
            <person name="Yandava C."/>
            <person name="Burger G."/>
            <person name="Gray M.W."/>
            <person name="Holland P.W.H."/>
            <person name="King N."/>
            <person name="Lang F.B.F."/>
            <person name="Roger A.J."/>
            <person name="Ruiz-Trillo I."/>
            <person name="Haas B."/>
            <person name="Nusbaum C."/>
            <person name="Birren B."/>
        </authorList>
    </citation>
    <scope>NUCLEOTIDE SEQUENCE [LARGE SCALE GENOMIC DNA]</scope>
    <source>
        <strain evidence="2 3">JP610</strain>
    </source>
</reference>
<dbReference type="GO" id="GO:0006528">
    <property type="term" value="P:asparagine metabolic process"/>
    <property type="evidence" value="ECO:0007669"/>
    <property type="project" value="TreeGrafter"/>
</dbReference>
<dbReference type="EMBL" id="KQ242206">
    <property type="protein sequence ID" value="KNC80036.1"/>
    <property type="molecule type" value="Genomic_DNA"/>
</dbReference>
<dbReference type="PROSITE" id="PS50263">
    <property type="entry name" value="CN_HYDROLASE"/>
    <property type="match status" value="1"/>
</dbReference>
<feature type="non-terminal residue" evidence="2">
    <location>
        <position position="1"/>
    </location>
</feature>
<dbReference type="GO" id="GO:0050152">
    <property type="term" value="F:omega-amidase activity"/>
    <property type="evidence" value="ECO:0007669"/>
    <property type="project" value="TreeGrafter"/>
</dbReference>
<keyword evidence="3" id="KW-1185">Reference proteome</keyword>
<dbReference type="Pfam" id="PF00795">
    <property type="entry name" value="CN_hydrolase"/>
    <property type="match status" value="1"/>
</dbReference>
<feature type="domain" description="CN hydrolase" evidence="1">
    <location>
        <begin position="1"/>
        <end position="145"/>
    </location>
</feature>
<protein>
    <recommendedName>
        <fullName evidence="1">CN hydrolase domain-containing protein</fullName>
    </recommendedName>
</protein>
<dbReference type="GO" id="GO:0006541">
    <property type="term" value="P:glutamine metabolic process"/>
    <property type="evidence" value="ECO:0007669"/>
    <property type="project" value="TreeGrafter"/>
</dbReference>
<dbReference type="PANTHER" id="PTHR23088:SF30">
    <property type="entry name" value="OMEGA-AMIDASE NIT2"/>
    <property type="match status" value="1"/>
</dbReference>
<dbReference type="GO" id="GO:0006107">
    <property type="term" value="P:oxaloacetate metabolic process"/>
    <property type="evidence" value="ECO:0007669"/>
    <property type="project" value="TreeGrafter"/>
</dbReference>
<dbReference type="GO" id="GO:0005739">
    <property type="term" value="C:mitochondrion"/>
    <property type="evidence" value="ECO:0007669"/>
    <property type="project" value="TreeGrafter"/>
</dbReference>
<evidence type="ECO:0000259" key="1">
    <source>
        <dbReference type="PROSITE" id="PS50263"/>
    </source>
</evidence>
<dbReference type="RefSeq" id="XP_014153938.1">
    <property type="nucleotide sequence ID" value="XM_014298463.1"/>
</dbReference>